<dbReference type="Proteomes" id="UP000324897">
    <property type="component" value="Chromosome 1"/>
</dbReference>
<feature type="non-terminal residue" evidence="1">
    <location>
        <position position="1"/>
    </location>
</feature>
<evidence type="ECO:0000313" key="1">
    <source>
        <dbReference type="EMBL" id="TVU31872.1"/>
    </source>
</evidence>
<evidence type="ECO:0000313" key="2">
    <source>
        <dbReference type="Proteomes" id="UP000324897"/>
    </source>
</evidence>
<dbReference type="Gramene" id="TVU31872">
    <property type="protein sequence ID" value="TVU31872"/>
    <property type="gene ID" value="EJB05_23576"/>
</dbReference>
<gene>
    <name evidence="1" type="ORF">EJB05_23576</name>
</gene>
<reference evidence="1 2" key="1">
    <citation type="journal article" date="2019" name="Sci. Rep.">
        <title>A high-quality genome of Eragrostis curvula grass provides insights into Poaceae evolution and supports new strategies to enhance forage quality.</title>
        <authorList>
            <person name="Carballo J."/>
            <person name="Santos B.A.C.M."/>
            <person name="Zappacosta D."/>
            <person name="Garbus I."/>
            <person name="Selva J.P."/>
            <person name="Gallo C.A."/>
            <person name="Diaz A."/>
            <person name="Albertini E."/>
            <person name="Caccamo M."/>
            <person name="Echenique V."/>
        </authorList>
    </citation>
    <scope>NUCLEOTIDE SEQUENCE [LARGE SCALE GENOMIC DNA]</scope>
    <source>
        <strain evidence="2">cv. Victoria</strain>
        <tissue evidence="1">Leaf</tissue>
    </source>
</reference>
<name>A0A5J9V6Q6_9POAL</name>
<keyword evidence="2" id="KW-1185">Reference proteome</keyword>
<protein>
    <submittedName>
        <fullName evidence="1">Uncharacterized protein</fullName>
    </submittedName>
</protein>
<dbReference type="AlphaFoldDB" id="A0A5J9V6Q6"/>
<accession>A0A5J9V6Q6</accession>
<sequence>MARLIYFLAEEGTPDRAGGRRTTDGNESCFAGGCAASGARRGAAGGSQCGVRRGARLRREAGARRRLLSCGGDPARKGVRTGAGGGGATQGLRCCGDGQPVSPARATAGRPWAWRASSSSAWGCSCSIYDLGSYFFNSGILSSIAIDHGAPSSCGDEIFQFQDAHNVFDEILTSIVYSRINFTVPSPCVSDRVDPQEVNRQTDVFVFGIPDGWYICICPASCFPGDLPTTDLIIEAYNQPGEELGLHHAS</sequence>
<organism evidence="1 2">
    <name type="scientific">Eragrostis curvula</name>
    <name type="common">weeping love grass</name>
    <dbReference type="NCBI Taxonomy" id="38414"/>
    <lineage>
        <taxon>Eukaryota</taxon>
        <taxon>Viridiplantae</taxon>
        <taxon>Streptophyta</taxon>
        <taxon>Embryophyta</taxon>
        <taxon>Tracheophyta</taxon>
        <taxon>Spermatophyta</taxon>
        <taxon>Magnoliopsida</taxon>
        <taxon>Liliopsida</taxon>
        <taxon>Poales</taxon>
        <taxon>Poaceae</taxon>
        <taxon>PACMAD clade</taxon>
        <taxon>Chloridoideae</taxon>
        <taxon>Eragrostideae</taxon>
        <taxon>Eragrostidinae</taxon>
        <taxon>Eragrostis</taxon>
    </lineage>
</organism>
<proteinExistence type="predicted"/>
<comment type="caution">
    <text evidence="1">The sequence shown here is derived from an EMBL/GenBank/DDBJ whole genome shotgun (WGS) entry which is preliminary data.</text>
</comment>
<dbReference type="EMBL" id="RWGY01000011">
    <property type="protein sequence ID" value="TVU31872.1"/>
    <property type="molecule type" value="Genomic_DNA"/>
</dbReference>